<gene>
    <name evidence="5" type="ORF">A306_09387</name>
</gene>
<dbReference type="Gene3D" id="2.60.120.1000">
    <property type="match status" value="1"/>
</dbReference>
<dbReference type="InterPro" id="IPR000885">
    <property type="entry name" value="Fib_collagen_C"/>
</dbReference>
<accession>R7VR13</accession>
<sequence length="65" mass="7074">MCPPIAHPACHICPPPQGRHGQERTVLEVTSSRVERLPLTDVAVLDFGDTNQKFGFELGPVCFTG</sequence>
<dbReference type="GO" id="GO:0005201">
    <property type="term" value="F:extracellular matrix structural constituent"/>
    <property type="evidence" value="ECO:0007669"/>
    <property type="project" value="InterPro"/>
</dbReference>
<organism evidence="5">
    <name type="scientific">Columba livia</name>
    <name type="common">Rock dove</name>
    <dbReference type="NCBI Taxonomy" id="8932"/>
    <lineage>
        <taxon>Eukaryota</taxon>
        <taxon>Metazoa</taxon>
        <taxon>Chordata</taxon>
        <taxon>Craniata</taxon>
        <taxon>Vertebrata</taxon>
        <taxon>Euteleostomi</taxon>
        <taxon>Archelosauria</taxon>
        <taxon>Archosauria</taxon>
        <taxon>Dinosauria</taxon>
        <taxon>Saurischia</taxon>
        <taxon>Theropoda</taxon>
        <taxon>Coelurosauria</taxon>
        <taxon>Aves</taxon>
        <taxon>Neognathae</taxon>
        <taxon>Neoaves</taxon>
        <taxon>Columbimorphae</taxon>
        <taxon>Columbiformes</taxon>
        <taxon>Columbidae</taxon>
        <taxon>Columba</taxon>
    </lineage>
</organism>
<keyword evidence="3 5" id="KW-0176">Collagen</keyword>
<keyword evidence="2" id="KW-0964">Secreted</keyword>
<evidence type="ECO:0000256" key="2">
    <source>
        <dbReference type="ARBA" id="ARBA00022525"/>
    </source>
</evidence>
<protein>
    <submittedName>
        <fullName evidence="5">Collagen alpha-3(V) chain</fullName>
    </submittedName>
</protein>
<dbReference type="GO" id="GO:0005576">
    <property type="term" value="C:extracellular region"/>
    <property type="evidence" value="ECO:0007669"/>
    <property type="project" value="UniProtKB-SubCell"/>
</dbReference>
<evidence type="ECO:0000259" key="4">
    <source>
        <dbReference type="PROSITE" id="PS51461"/>
    </source>
</evidence>
<evidence type="ECO:0000256" key="1">
    <source>
        <dbReference type="ARBA" id="ARBA00004613"/>
    </source>
</evidence>
<evidence type="ECO:0000256" key="3">
    <source>
        <dbReference type="ARBA" id="ARBA00023119"/>
    </source>
</evidence>
<dbReference type="GO" id="GO:0005581">
    <property type="term" value="C:collagen trimer"/>
    <property type="evidence" value="ECO:0007669"/>
    <property type="project" value="UniProtKB-KW"/>
</dbReference>
<feature type="domain" description="Fibrillar collagen NC1" evidence="4">
    <location>
        <begin position="1"/>
        <end position="64"/>
    </location>
</feature>
<proteinExistence type="predicted"/>
<evidence type="ECO:0000313" key="5">
    <source>
        <dbReference type="EMBL" id="EMC82599.1"/>
    </source>
</evidence>
<dbReference type="PROSITE" id="PS51461">
    <property type="entry name" value="NC1_FIB"/>
    <property type="match status" value="1"/>
</dbReference>
<reference evidence="5" key="1">
    <citation type="journal article" date="2013" name="Science">
        <title>Genomic diversity and evolution of the head crest in the rock pigeon.</title>
        <authorList>
            <person name="Shapiro M.D."/>
            <person name="Kronenberg Z."/>
            <person name="Li C."/>
            <person name="Domyan E.T."/>
            <person name="Pan H."/>
            <person name="Campbell M."/>
            <person name="Tan H."/>
            <person name="Huff C.D."/>
            <person name="Hu H."/>
            <person name="Vickrey A.I."/>
            <person name="Nielsen S.C."/>
            <person name="Stringham S.A."/>
            <person name="Hu H."/>
            <person name="Willerslev E."/>
            <person name="Gilbert M.T."/>
            <person name="Yandell M."/>
            <person name="Zhang G."/>
            <person name="Wang J."/>
        </authorList>
    </citation>
    <scope>NUCLEOTIDE SEQUENCE [LARGE SCALE GENOMIC DNA]</scope>
    <source>
        <tissue evidence="5">Blood</tissue>
    </source>
</reference>
<dbReference type="EMBL" id="KB378999">
    <property type="protein sequence ID" value="EMC82599.1"/>
    <property type="molecule type" value="Genomic_DNA"/>
</dbReference>
<dbReference type="AlphaFoldDB" id="R7VR13"/>
<name>R7VR13_COLLI</name>
<comment type="subcellular location">
    <subcellularLocation>
        <location evidence="1">Secreted</location>
    </subcellularLocation>
</comment>
<dbReference type="Pfam" id="PF01410">
    <property type="entry name" value="COLFI"/>
    <property type="match status" value="1"/>
</dbReference>